<dbReference type="AlphaFoldDB" id="H2ZHS2"/>
<protein>
    <recommendedName>
        <fullName evidence="1">Inter-alpha-trypsin inhibitor heavy chain C-terminal domain-containing protein</fullName>
    </recommendedName>
</protein>
<evidence type="ECO:0000313" key="3">
    <source>
        <dbReference type="Proteomes" id="UP000007875"/>
    </source>
</evidence>
<name>H2ZHS2_CIOSA</name>
<dbReference type="GO" id="GO:0030212">
    <property type="term" value="P:hyaluronan metabolic process"/>
    <property type="evidence" value="ECO:0007669"/>
    <property type="project" value="InterPro"/>
</dbReference>
<dbReference type="InterPro" id="IPR010600">
    <property type="entry name" value="ITI_HC_C"/>
</dbReference>
<accession>H2ZHS2</accession>
<dbReference type="GO" id="GO:0004867">
    <property type="term" value="F:serine-type endopeptidase inhibitor activity"/>
    <property type="evidence" value="ECO:0007669"/>
    <property type="project" value="InterPro"/>
</dbReference>
<reference evidence="3" key="1">
    <citation type="submission" date="2003-08" db="EMBL/GenBank/DDBJ databases">
        <authorList>
            <person name="Birren B."/>
            <person name="Nusbaum C."/>
            <person name="Abebe A."/>
            <person name="Abouelleil A."/>
            <person name="Adekoya E."/>
            <person name="Ait-zahra M."/>
            <person name="Allen N."/>
            <person name="Allen T."/>
            <person name="An P."/>
            <person name="Anderson M."/>
            <person name="Anderson S."/>
            <person name="Arachchi H."/>
            <person name="Armbruster J."/>
            <person name="Bachantsang P."/>
            <person name="Baldwin J."/>
            <person name="Barry A."/>
            <person name="Bayul T."/>
            <person name="Blitshsteyn B."/>
            <person name="Bloom T."/>
            <person name="Blye J."/>
            <person name="Boguslavskiy L."/>
            <person name="Borowsky M."/>
            <person name="Boukhgalter B."/>
            <person name="Brunache A."/>
            <person name="Butler J."/>
            <person name="Calixte N."/>
            <person name="Calvo S."/>
            <person name="Camarata J."/>
            <person name="Campo K."/>
            <person name="Chang J."/>
            <person name="Cheshatsang Y."/>
            <person name="Citroen M."/>
            <person name="Collymore A."/>
            <person name="Considine T."/>
            <person name="Cook A."/>
            <person name="Cooke P."/>
            <person name="Corum B."/>
            <person name="Cuomo C."/>
            <person name="David R."/>
            <person name="Dawoe T."/>
            <person name="Degray S."/>
            <person name="Dodge S."/>
            <person name="Dooley K."/>
            <person name="Dorje P."/>
            <person name="Dorjee K."/>
            <person name="Dorris L."/>
            <person name="Duffey N."/>
            <person name="Dupes A."/>
            <person name="Elkins T."/>
            <person name="Engels R."/>
            <person name="Erickson J."/>
            <person name="Farina A."/>
            <person name="Faro S."/>
            <person name="Ferreira P."/>
            <person name="Fischer H."/>
            <person name="Fitzgerald M."/>
            <person name="Foley K."/>
            <person name="Gage D."/>
            <person name="Galagan J."/>
            <person name="Gearin G."/>
            <person name="Gnerre S."/>
            <person name="Gnirke A."/>
            <person name="Goyette A."/>
            <person name="Graham J."/>
            <person name="Grandbois E."/>
            <person name="Gyaltsen K."/>
            <person name="Hafez N."/>
            <person name="Hagopian D."/>
            <person name="Hagos B."/>
            <person name="Hall J."/>
            <person name="Hatcher B."/>
            <person name="Heller A."/>
            <person name="Higgins H."/>
            <person name="Honan T."/>
            <person name="Horn A."/>
            <person name="Houde N."/>
            <person name="Hughes L."/>
            <person name="Hulme W."/>
            <person name="Husby E."/>
            <person name="Iliev I."/>
            <person name="Jaffe D."/>
            <person name="Jones C."/>
            <person name="Kamal M."/>
            <person name="Kamat A."/>
            <person name="Kamvysselis M."/>
            <person name="Karlsson E."/>
            <person name="Kells C."/>
            <person name="Kieu A."/>
            <person name="Kisner P."/>
            <person name="Kodira C."/>
            <person name="Kulbokas E."/>
            <person name="Labutti K."/>
            <person name="Lama D."/>
            <person name="Landers T."/>
            <person name="Leger J."/>
            <person name="Levine S."/>
            <person name="Lewis D."/>
            <person name="Lewis T."/>
            <person name="Lindblad-toh K."/>
            <person name="Liu X."/>
            <person name="Lokyitsang T."/>
            <person name="Lokyitsang Y."/>
            <person name="Lucien O."/>
            <person name="Lui A."/>
            <person name="Ma L.J."/>
            <person name="Mabbitt R."/>
            <person name="Macdonald J."/>
            <person name="Maclean C."/>
            <person name="Major J."/>
            <person name="Manning J."/>
            <person name="Marabella R."/>
            <person name="Maru K."/>
            <person name="Matthews C."/>
            <person name="Mauceli E."/>
            <person name="Mccarthy M."/>
            <person name="Mcdonough S."/>
            <person name="Mcghee T."/>
            <person name="Meldrim J."/>
            <person name="Meneus L."/>
            <person name="Mesirov J."/>
            <person name="Mihalev A."/>
            <person name="Mihova T."/>
            <person name="Mikkelsen T."/>
            <person name="Mlenga V."/>
            <person name="Moru K."/>
            <person name="Mozes J."/>
            <person name="Mulrain L."/>
            <person name="Munson G."/>
            <person name="Naylor J."/>
            <person name="Newes C."/>
            <person name="Nguyen C."/>
            <person name="Nguyen N."/>
            <person name="Nguyen T."/>
            <person name="Nicol R."/>
            <person name="Nielsen C."/>
            <person name="Nizzari M."/>
            <person name="Norbu C."/>
            <person name="Norbu N."/>
            <person name="O'donnell P."/>
            <person name="Okoawo O."/>
            <person name="O'leary S."/>
            <person name="Omotosho B."/>
            <person name="O'neill K."/>
            <person name="Osman S."/>
            <person name="Parker S."/>
            <person name="Perrin D."/>
            <person name="Phunkhang P."/>
            <person name="Piqani B."/>
            <person name="Purcell S."/>
            <person name="Rachupka T."/>
            <person name="Ramasamy U."/>
            <person name="Rameau R."/>
            <person name="Ray V."/>
            <person name="Raymond C."/>
            <person name="Retta R."/>
            <person name="Richardson S."/>
            <person name="Rise C."/>
            <person name="Rodriguez J."/>
            <person name="Rogers J."/>
            <person name="Rogov P."/>
            <person name="Rutman M."/>
            <person name="Schupbach R."/>
            <person name="Seaman C."/>
            <person name="Settipalli S."/>
            <person name="Sharpe T."/>
            <person name="Sheridan J."/>
            <person name="Sherpa N."/>
            <person name="Shi J."/>
            <person name="Smirnov S."/>
            <person name="Smith C."/>
            <person name="Sougnez C."/>
            <person name="Spencer B."/>
            <person name="Stalker J."/>
            <person name="Stange-thomann N."/>
            <person name="Stavropoulos S."/>
            <person name="Stetson K."/>
            <person name="Stone C."/>
            <person name="Stone S."/>
            <person name="Stubbs M."/>
            <person name="Talamas J."/>
            <person name="Tchuinga P."/>
            <person name="Tenzing P."/>
            <person name="Tesfaye S."/>
            <person name="Theodore J."/>
            <person name="Thoulutsang Y."/>
            <person name="Topham K."/>
            <person name="Towey S."/>
            <person name="Tsamla T."/>
            <person name="Tsomo N."/>
            <person name="Vallee D."/>
            <person name="Vassiliev H."/>
            <person name="Venkataraman V."/>
            <person name="Vinson J."/>
            <person name="Vo A."/>
            <person name="Wade C."/>
            <person name="Wang S."/>
            <person name="Wangchuk T."/>
            <person name="Wangdi T."/>
            <person name="Whittaker C."/>
            <person name="Wilkinson J."/>
            <person name="Wu Y."/>
            <person name="Wyman D."/>
            <person name="Yadav S."/>
            <person name="Yang S."/>
            <person name="Yang X."/>
            <person name="Yeager S."/>
            <person name="Yee E."/>
            <person name="Young G."/>
            <person name="Zainoun J."/>
            <person name="Zembeck L."/>
            <person name="Zimmer A."/>
            <person name="Zody M."/>
            <person name="Lander E."/>
        </authorList>
    </citation>
    <scope>NUCLEOTIDE SEQUENCE [LARGE SCALE GENOMIC DNA]</scope>
</reference>
<dbReference type="InParanoid" id="H2ZHS2"/>
<dbReference type="GeneTree" id="ENSGT00940000167412"/>
<dbReference type="HOGENOM" id="CLU_1562342_0_0_1"/>
<organism evidence="2 3">
    <name type="scientific">Ciona savignyi</name>
    <name type="common">Pacific transparent sea squirt</name>
    <dbReference type="NCBI Taxonomy" id="51511"/>
    <lineage>
        <taxon>Eukaryota</taxon>
        <taxon>Metazoa</taxon>
        <taxon>Chordata</taxon>
        <taxon>Tunicata</taxon>
        <taxon>Ascidiacea</taxon>
        <taxon>Phlebobranchia</taxon>
        <taxon>Cionidae</taxon>
        <taxon>Ciona</taxon>
    </lineage>
</organism>
<dbReference type="Proteomes" id="UP000007875">
    <property type="component" value="Unassembled WGS sequence"/>
</dbReference>
<proteinExistence type="predicted"/>
<keyword evidence="3" id="KW-1185">Reference proteome</keyword>
<reference evidence="2" key="2">
    <citation type="submission" date="2025-08" db="UniProtKB">
        <authorList>
            <consortium name="Ensembl"/>
        </authorList>
    </citation>
    <scope>IDENTIFICATION</scope>
</reference>
<evidence type="ECO:0000259" key="1">
    <source>
        <dbReference type="Pfam" id="PF06668"/>
    </source>
</evidence>
<dbReference type="Ensembl" id="ENSCSAVT00000017323.1">
    <property type="protein sequence ID" value="ENSCSAVP00000017138.1"/>
    <property type="gene ID" value="ENSCSAVG00000010086.1"/>
</dbReference>
<sequence length="171" mass="19711">MDSFRLTLRVGTNKPLRLALRNRFKVKKRGVWFENNPVSDTRFELLITVARNIQFKVVSHVHSPNPNIINHLDFSVTRGRGLSFSTSGVLGQFPHESERLPATVDFIENTNQALLWFRHSMIKVTNHVMYDALKQRQIECWWVKNPMDLTGQSKQHYKVSGLLVSPTSAPK</sequence>
<reference evidence="2" key="3">
    <citation type="submission" date="2025-09" db="UniProtKB">
        <authorList>
            <consortium name="Ensembl"/>
        </authorList>
    </citation>
    <scope>IDENTIFICATION</scope>
</reference>
<evidence type="ECO:0000313" key="2">
    <source>
        <dbReference type="Ensembl" id="ENSCSAVP00000017138.1"/>
    </source>
</evidence>
<feature type="domain" description="Inter-alpha-trypsin inhibitor heavy chain C-terminal" evidence="1">
    <location>
        <begin position="12"/>
        <end position="145"/>
    </location>
</feature>
<dbReference type="Pfam" id="PF06668">
    <property type="entry name" value="ITI_HC_C"/>
    <property type="match status" value="1"/>
</dbReference>